<dbReference type="RefSeq" id="XP_066701155.1">
    <property type="nucleotide sequence ID" value="XM_066841293.1"/>
</dbReference>
<dbReference type="EMBL" id="JAQQWE010000004">
    <property type="protein sequence ID" value="KAK7955849.1"/>
    <property type="molecule type" value="Genomic_DNA"/>
</dbReference>
<gene>
    <name evidence="1" type="ORF">PG986_005071</name>
</gene>
<dbReference type="InterPro" id="IPR024079">
    <property type="entry name" value="MetalloPept_cat_dom_sf"/>
</dbReference>
<keyword evidence="2" id="KW-1185">Reference proteome</keyword>
<reference evidence="1 2" key="1">
    <citation type="submission" date="2023-01" db="EMBL/GenBank/DDBJ databases">
        <title>Analysis of 21 Apiospora genomes using comparative genomics revels a genus with tremendous synthesis potential of carbohydrate active enzymes and secondary metabolites.</title>
        <authorList>
            <person name="Sorensen T."/>
        </authorList>
    </citation>
    <scope>NUCLEOTIDE SEQUENCE [LARGE SCALE GENOMIC DNA]</scope>
    <source>
        <strain evidence="1 2">CBS 24483</strain>
    </source>
</reference>
<dbReference type="Proteomes" id="UP001391051">
    <property type="component" value="Unassembled WGS sequence"/>
</dbReference>
<name>A0ABR1QGI5_9PEZI</name>
<proteinExistence type="predicted"/>
<organism evidence="1 2">
    <name type="scientific">Apiospora aurea</name>
    <dbReference type="NCBI Taxonomy" id="335848"/>
    <lineage>
        <taxon>Eukaryota</taxon>
        <taxon>Fungi</taxon>
        <taxon>Dikarya</taxon>
        <taxon>Ascomycota</taxon>
        <taxon>Pezizomycotina</taxon>
        <taxon>Sordariomycetes</taxon>
        <taxon>Xylariomycetidae</taxon>
        <taxon>Amphisphaeriales</taxon>
        <taxon>Apiosporaceae</taxon>
        <taxon>Apiospora</taxon>
    </lineage>
</organism>
<evidence type="ECO:0008006" key="3">
    <source>
        <dbReference type="Google" id="ProtNLM"/>
    </source>
</evidence>
<sequence length="360" mass="39610">MLFPLLLLVTGCLATYDVVCHDAAGSARIEAAIQEAIQVAENAQEQILDLDDGVVKAAFTPLFRPSDVIRLDSLYGSVVNIASGPLHVTFYCRNDFINLYDDGNGAVWSDTDYTYVDAQGTTQNIARYKVADGNRAKPGGANGDAGSFSTSGSYNVWNTQWVIAHAYSRCNAGFKLRLPGDANFVADFSKQAHVFVSKKRWDPPNDGLDHRSLTTIHKDGLREGKTALDHMKPLSETILHELMHVFGGTTDEFKGTKRISDNPVTPVITDKIYGYEKCVLMNQHRDDTVFVATSASPLTRADCPTILAKALYLQIRGEPTYWGTGIVDRDTLQPIGIQPQAGNARRAERILKRIGIPWFA</sequence>
<dbReference type="GeneID" id="92074355"/>
<evidence type="ECO:0000313" key="2">
    <source>
        <dbReference type="Proteomes" id="UP001391051"/>
    </source>
</evidence>
<evidence type="ECO:0000313" key="1">
    <source>
        <dbReference type="EMBL" id="KAK7955849.1"/>
    </source>
</evidence>
<accession>A0ABR1QGI5</accession>
<comment type="caution">
    <text evidence="1">The sequence shown here is derived from an EMBL/GenBank/DDBJ whole genome shotgun (WGS) entry which is preliminary data.</text>
</comment>
<protein>
    <recommendedName>
        <fullName evidence="3">Lysine-specific metallo-endopeptidase domain-containing protein</fullName>
    </recommendedName>
</protein>
<dbReference type="Gene3D" id="3.40.390.10">
    <property type="entry name" value="Collagenase (Catalytic Domain)"/>
    <property type="match status" value="1"/>
</dbReference>